<organism evidence="5 6">
    <name type="scientific">Oryza sativa subsp. japonica</name>
    <name type="common">Rice</name>
    <dbReference type="NCBI Taxonomy" id="39947"/>
    <lineage>
        <taxon>Eukaryota</taxon>
        <taxon>Viridiplantae</taxon>
        <taxon>Streptophyta</taxon>
        <taxon>Embryophyta</taxon>
        <taxon>Tracheophyta</taxon>
        <taxon>Spermatophyta</taxon>
        <taxon>Magnoliopsida</taxon>
        <taxon>Liliopsida</taxon>
        <taxon>Poales</taxon>
        <taxon>Poaceae</taxon>
        <taxon>BOP clade</taxon>
        <taxon>Oryzoideae</taxon>
        <taxon>Oryzeae</taxon>
        <taxon>Oryzinae</taxon>
        <taxon>Oryza</taxon>
        <taxon>Oryza sativa</taxon>
    </lineage>
</organism>
<evidence type="ECO:0000256" key="1">
    <source>
        <dbReference type="ARBA" id="ARBA00008210"/>
    </source>
</evidence>
<dbReference type="STRING" id="39947.A0A0P0XGU6"/>
<feature type="region of interest" description="Disordered" evidence="4">
    <location>
        <begin position="174"/>
        <end position="196"/>
    </location>
</feature>
<reference evidence="6" key="1">
    <citation type="journal article" date="2005" name="Nature">
        <title>The map-based sequence of the rice genome.</title>
        <authorList>
            <consortium name="International rice genome sequencing project (IRGSP)"/>
            <person name="Matsumoto T."/>
            <person name="Wu J."/>
            <person name="Kanamori H."/>
            <person name="Katayose Y."/>
            <person name="Fujisawa M."/>
            <person name="Namiki N."/>
            <person name="Mizuno H."/>
            <person name="Yamamoto K."/>
            <person name="Antonio B.A."/>
            <person name="Baba T."/>
            <person name="Sakata K."/>
            <person name="Nagamura Y."/>
            <person name="Aoki H."/>
            <person name="Arikawa K."/>
            <person name="Arita K."/>
            <person name="Bito T."/>
            <person name="Chiden Y."/>
            <person name="Fujitsuka N."/>
            <person name="Fukunaka R."/>
            <person name="Hamada M."/>
            <person name="Harada C."/>
            <person name="Hayashi A."/>
            <person name="Hijishita S."/>
            <person name="Honda M."/>
            <person name="Hosokawa S."/>
            <person name="Ichikawa Y."/>
            <person name="Idonuma A."/>
            <person name="Iijima M."/>
            <person name="Ikeda M."/>
            <person name="Ikeno M."/>
            <person name="Ito K."/>
            <person name="Ito S."/>
            <person name="Ito T."/>
            <person name="Ito Y."/>
            <person name="Ito Y."/>
            <person name="Iwabuchi A."/>
            <person name="Kamiya K."/>
            <person name="Karasawa W."/>
            <person name="Kurita K."/>
            <person name="Katagiri S."/>
            <person name="Kikuta A."/>
            <person name="Kobayashi H."/>
            <person name="Kobayashi N."/>
            <person name="Machita K."/>
            <person name="Maehara T."/>
            <person name="Masukawa M."/>
            <person name="Mizubayashi T."/>
            <person name="Mukai Y."/>
            <person name="Nagasaki H."/>
            <person name="Nagata Y."/>
            <person name="Naito S."/>
            <person name="Nakashima M."/>
            <person name="Nakama Y."/>
            <person name="Nakamichi Y."/>
            <person name="Nakamura M."/>
            <person name="Meguro A."/>
            <person name="Negishi M."/>
            <person name="Ohta I."/>
            <person name="Ohta T."/>
            <person name="Okamoto M."/>
            <person name="Ono N."/>
            <person name="Saji S."/>
            <person name="Sakaguchi M."/>
            <person name="Sakai K."/>
            <person name="Shibata M."/>
            <person name="Shimokawa T."/>
            <person name="Song J."/>
            <person name="Takazaki Y."/>
            <person name="Terasawa K."/>
            <person name="Tsugane M."/>
            <person name="Tsuji K."/>
            <person name="Ueda S."/>
            <person name="Waki K."/>
            <person name="Yamagata H."/>
            <person name="Yamamoto M."/>
            <person name="Yamamoto S."/>
            <person name="Yamane H."/>
            <person name="Yoshiki S."/>
            <person name="Yoshihara R."/>
            <person name="Yukawa K."/>
            <person name="Zhong H."/>
            <person name="Yano M."/>
            <person name="Yuan Q."/>
            <person name="Ouyang S."/>
            <person name="Liu J."/>
            <person name="Jones K.M."/>
            <person name="Gansberger K."/>
            <person name="Moffat K."/>
            <person name="Hill J."/>
            <person name="Bera J."/>
            <person name="Fadrosh D."/>
            <person name="Jin S."/>
            <person name="Johri S."/>
            <person name="Kim M."/>
            <person name="Overton L."/>
            <person name="Reardon M."/>
            <person name="Tsitrin T."/>
            <person name="Vuong H."/>
            <person name="Weaver B."/>
            <person name="Ciecko A."/>
            <person name="Tallon L."/>
            <person name="Jackson J."/>
            <person name="Pai G."/>
            <person name="Aken S.V."/>
            <person name="Utterback T."/>
            <person name="Reidmuller S."/>
            <person name="Feldblyum T."/>
            <person name="Hsiao J."/>
            <person name="Zismann V."/>
            <person name="Iobst S."/>
            <person name="de Vazeille A.R."/>
            <person name="Buell C.R."/>
            <person name="Ying K."/>
            <person name="Li Y."/>
            <person name="Lu T."/>
            <person name="Huang Y."/>
            <person name="Zhao Q."/>
            <person name="Feng Q."/>
            <person name="Zhang L."/>
            <person name="Zhu J."/>
            <person name="Weng Q."/>
            <person name="Mu J."/>
            <person name="Lu Y."/>
            <person name="Fan D."/>
            <person name="Liu Y."/>
            <person name="Guan J."/>
            <person name="Zhang Y."/>
            <person name="Yu S."/>
            <person name="Liu X."/>
            <person name="Zhang Y."/>
            <person name="Hong G."/>
            <person name="Han B."/>
            <person name="Choisne N."/>
            <person name="Demange N."/>
            <person name="Orjeda G."/>
            <person name="Samain S."/>
            <person name="Cattolico L."/>
            <person name="Pelletier E."/>
            <person name="Couloux A."/>
            <person name="Segurens B."/>
            <person name="Wincker P."/>
            <person name="D'Hont A."/>
            <person name="Scarpelli C."/>
            <person name="Weissenbach J."/>
            <person name="Salanoubat M."/>
            <person name="Quetier F."/>
            <person name="Yu Y."/>
            <person name="Kim H.R."/>
            <person name="Rambo T."/>
            <person name="Currie J."/>
            <person name="Collura K."/>
            <person name="Luo M."/>
            <person name="Yang T."/>
            <person name="Ammiraju J.S.S."/>
            <person name="Engler F."/>
            <person name="Soderlund C."/>
            <person name="Wing R.A."/>
            <person name="Palmer L.E."/>
            <person name="de la Bastide M."/>
            <person name="Spiegel L."/>
            <person name="Nascimento L."/>
            <person name="Zutavern T."/>
            <person name="O'Shaughnessy A."/>
            <person name="Dike S."/>
            <person name="Dedhia N."/>
            <person name="Preston R."/>
            <person name="Balija V."/>
            <person name="McCombie W.R."/>
            <person name="Chow T."/>
            <person name="Chen H."/>
            <person name="Chung M."/>
            <person name="Chen C."/>
            <person name="Shaw J."/>
            <person name="Wu H."/>
            <person name="Hsiao K."/>
            <person name="Chao Y."/>
            <person name="Chu M."/>
            <person name="Cheng C."/>
            <person name="Hour A."/>
            <person name="Lee P."/>
            <person name="Lin S."/>
            <person name="Lin Y."/>
            <person name="Liou J."/>
            <person name="Liu S."/>
            <person name="Hsing Y."/>
            <person name="Raghuvanshi S."/>
            <person name="Mohanty A."/>
            <person name="Bharti A.K."/>
            <person name="Gaur A."/>
            <person name="Gupta V."/>
            <person name="Kumar D."/>
            <person name="Ravi V."/>
            <person name="Vij S."/>
            <person name="Kapur A."/>
            <person name="Khurana P."/>
            <person name="Khurana P."/>
            <person name="Khurana J.P."/>
            <person name="Tyagi A.K."/>
            <person name="Gaikwad K."/>
            <person name="Singh A."/>
            <person name="Dalal V."/>
            <person name="Srivastava S."/>
            <person name="Dixit A."/>
            <person name="Pal A.K."/>
            <person name="Ghazi I.A."/>
            <person name="Yadav M."/>
            <person name="Pandit A."/>
            <person name="Bhargava A."/>
            <person name="Sureshbabu K."/>
            <person name="Batra K."/>
            <person name="Sharma T.R."/>
            <person name="Mohapatra T."/>
            <person name="Singh N.K."/>
            <person name="Messing J."/>
            <person name="Nelson A.B."/>
            <person name="Fuks G."/>
            <person name="Kavchok S."/>
            <person name="Keizer G."/>
            <person name="Linton E."/>
            <person name="Llaca V."/>
            <person name="Song R."/>
            <person name="Tanyolac B."/>
            <person name="Young S."/>
            <person name="Ho-Il K."/>
            <person name="Hahn J.H."/>
            <person name="Sangsakoo G."/>
            <person name="Vanavichit A."/>
            <person name="de Mattos Luiz.A.T."/>
            <person name="Zimmer P.D."/>
            <person name="Malone G."/>
            <person name="Dellagostin O."/>
            <person name="de Oliveira A.C."/>
            <person name="Bevan M."/>
            <person name="Bancroft I."/>
            <person name="Minx P."/>
            <person name="Cordum H."/>
            <person name="Wilson R."/>
            <person name="Cheng Z."/>
            <person name="Jin W."/>
            <person name="Jiang J."/>
            <person name="Leong S.A."/>
            <person name="Iwama H."/>
            <person name="Gojobori T."/>
            <person name="Itoh T."/>
            <person name="Niimura Y."/>
            <person name="Fujii Y."/>
            <person name="Habara T."/>
            <person name="Sakai H."/>
            <person name="Sato Y."/>
            <person name="Wilson G."/>
            <person name="Kumar K."/>
            <person name="McCouch S."/>
            <person name="Juretic N."/>
            <person name="Hoen D."/>
            <person name="Wright S."/>
            <person name="Bruskiewich R."/>
            <person name="Bureau T."/>
            <person name="Miyao A."/>
            <person name="Hirochika H."/>
            <person name="Nishikawa T."/>
            <person name="Kadowaki K."/>
            <person name="Sugiura M."/>
            <person name="Burr B."/>
            <person name="Sasaki T."/>
        </authorList>
    </citation>
    <scope>NUCLEOTIDE SEQUENCE [LARGE SCALE GENOMIC DNA]</scope>
    <source>
        <strain evidence="6">cv. Nipponbare</strain>
    </source>
</reference>
<evidence type="ECO:0000256" key="4">
    <source>
        <dbReference type="SAM" id="MobiDB-lite"/>
    </source>
</evidence>
<proteinExistence type="inferred from homology"/>
<evidence type="ECO:0000256" key="2">
    <source>
        <dbReference type="ARBA" id="ARBA00022690"/>
    </source>
</evidence>
<evidence type="ECO:0000256" key="3">
    <source>
        <dbReference type="ARBA" id="ARBA00022900"/>
    </source>
</evidence>
<evidence type="ECO:0000313" key="6">
    <source>
        <dbReference type="Proteomes" id="UP000059680"/>
    </source>
</evidence>
<dbReference type="PANTHER" id="PTHR33091">
    <property type="entry name" value="PROTEIN, PUTATIVE, EXPRESSED-RELATED"/>
    <property type="match status" value="1"/>
</dbReference>
<dbReference type="eggNOG" id="ENOG502S6W9">
    <property type="taxonomic scope" value="Eukaryota"/>
</dbReference>
<dbReference type="PRINTS" id="PR00292">
    <property type="entry name" value="POTATOINHBTR"/>
</dbReference>
<comment type="similarity">
    <text evidence="1">Belongs to the protease inhibitor I13 (potato type I serine protease inhibitor) family.</text>
</comment>
<dbReference type="PaxDb" id="39947-A0A0P0XGU6"/>
<accession>A0A0P0XGU6</accession>
<dbReference type="FunCoup" id="A0A0P0XGU6">
    <property type="interactions" value="13"/>
</dbReference>
<keyword evidence="3" id="KW-0722">Serine protease inhibitor</keyword>
<evidence type="ECO:0000313" key="5">
    <source>
        <dbReference type="EMBL" id="BAT05631.1"/>
    </source>
</evidence>
<dbReference type="SUPFAM" id="SSF54654">
    <property type="entry name" value="CI-2 family of serine protease inhibitors"/>
    <property type="match status" value="1"/>
</dbReference>
<dbReference type="GO" id="GO:0009611">
    <property type="term" value="P:response to wounding"/>
    <property type="evidence" value="ECO:0007669"/>
    <property type="project" value="InterPro"/>
</dbReference>
<dbReference type="InterPro" id="IPR000864">
    <property type="entry name" value="Prot_inh_pot1"/>
</dbReference>
<reference evidence="5 6" key="2">
    <citation type="journal article" date="2013" name="Plant Cell Physiol.">
        <title>Rice Annotation Project Database (RAP-DB): an integrative and interactive database for rice genomics.</title>
        <authorList>
            <person name="Sakai H."/>
            <person name="Lee S.S."/>
            <person name="Tanaka T."/>
            <person name="Numa H."/>
            <person name="Kim J."/>
            <person name="Kawahara Y."/>
            <person name="Wakimoto H."/>
            <person name="Yang C.C."/>
            <person name="Iwamoto M."/>
            <person name="Abe T."/>
            <person name="Yamada Y."/>
            <person name="Muto A."/>
            <person name="Inokuchi H."/>
            <person name="Ikemura T."/>
            <person name="Matsumoto T."/>
            <person name="Sasaki T."/>
            <person name="Itoh T."/>
        </authorList>
    </citation>
    <scope>NUCLEOTIDE SEQUENCE [LARGE SCALE GENOMIC DNA]</scope>
    <source>
        <strain evidence="6">cv. Nipponbare</strain>
    </source>
</reference>
<dbReference type="SMR" id="A0A0P0XGU6"/>
<reference evidence="5 6" key="3">
    <citation type="journal article" date="2013" name="Rice">
        <title>Improvement of the Oryza sativa Nipponbare reference genome using next generation sequence and optical map data.</title>
        <authorList>
            <person name="Kawahara Y."/>
            <person name="de la Bastide M."/>
            <person name="Hamilton J.P."/>
            <person name="Kanamori H."/>
            <person name="McCombie W.R."/>
            <person name="Ouyang S."/>
            <person name="Schwartz D.C."/>
            <person name="Tanaka T."/>
            <person name="Wu J."/>
            <person name="Zhou S."/>
            <person name="Childs K.L."/>
            <person name="Davidson R.M."/>
            <person name="Lin H."/>
            <person name="Quesada-Ocampo L."/>
            <person name="Vaillancourt B."/>
            <person name="Sakai H."/>
            <person name="Lee S.S."/>
            <person name="Kim J."/>
            <person name="Numa H."/>
            <person name="Itoh T."/>
            <person name="Buell C.R."/>
            <person name="Matsumoto T."/>
        </authorList>
    </citation>
    <scope>NUCLEOTIDE SEQUENCE [LARGE SCALE GENOMIC DNA]</scope>
    <source>
        <strain evidence="6">cv. Nipponbare</strain>
    </source>
</reference>
<dbReference type="Gene3D" id="3.30.10.10">
    <property type="entry name" value="Trypsin Inhibitor V, subunit A"/>
    <property type="match status" value="1"/>
</dbReference>
<dbReference type="EMBL" id="AP014964">
    <property type="protein sequence ID" value="BAT05631.1"/>
    <property type="molecule type" value="Genomic_DNA"/>
</dbReference>
<dbReference type="InterPro" id="IPR036354">
    <property type="entry name" value="Prot_inh_pot1_sf"/>
</dbReference>
<dbReference type="Pfam" id="PF00280">
    <property type="entry name" value="potato_inhibit"/>
    <property type="match status" value="1"/>
</dbReference>
<dbReference type="PROSITE" id="PS00285">
    <property type="entry name" value="POTATO_INHIBITOR"/>
    <property type="match status" value="1"/>
</dbReference>
<name>A0A0P0XGU6_ORYSJ</name>
<feature type="compositionally biased region" description="Polar residues" evidence="4">
    <location>
        <begin position="180"/>
        <end position="196"/>
    </location>
</feature>
<dbReference type="InParanoid" id="A0A0P0XGU6"/>
<gene>
    <name evidence="5" type="ordered locus">Os08g0441300</name>
    <name evidence="5" type="ORF">OSNPB_080441300</name>
</gene>
<dbReference type="GO" id="GO:0004867">
    <property type="term" value="F:serine-type endopeptidase inhibitor activity"/>
    <property type="evidence" value="ECO:0007669"/>
    <property type="project" value="UniProtKB-KW"/>
</dbReference>
<sequence>MSQKSSWPELVGVLATLAATQIGKDRPDVAVEVLPPGAPLTPDFNDKRVRVFMDDNGIVFKIPVIGLLSLTRPSQDVAQLIQPSPSFQRAHVARVSTSLPPLPQGHCHRFAESRGTTTVSCSSSSTASTASLALARCHAYCRYKPWARRVAMGAPPPSASSIAHHFRRRPQLLRHPTDVSKPSPSSPATMVSQSQDDAPRLLLQPVIAVAFLHQHPRSHLPPLHPSFKLELCHTELPSRRSDILP</sequence>
<keyword evidence="6" id="KW-1185">Reference proteome</keyword>
<protein>
    <submittedName>
        <fullName evidence="5">Os08g0441300 protein</fullName>
    </submittedName>
</protein>
<dbReference type="Proteomes" id="UP000059680">
    <property type="component" value="Chromosome 8"/>
</dbReference>
<dbReference type="PANTHER" id="PTHR33091:SF53">
    <property type="entry name" value="OS08G0441300 PROTEIN"/>
    <property type="match status" value="1"/>
</dbReference>
<keyword evidence="2" id="KW-0646">Protease inhibitor</keyword>
<dbReference type="AlphaFoldDB" id="A0A0P0XGU6"/>